<feature type="transmembrane region" description="Helical" evidence="14">
    <location>
        <begin position="88"/>
        <end position="108"/>
    </location>
</feature>
<feature type="transmembrane region" description="Helical" evidence="14">
    <location>
        <begin position="196"/>
        <end position="213"/>
    </location>
</feature>
<keyword evidence="8 14" id="KW-0812">Transmembrane</keyword>
<feature type="transmembrane region" description="Helical" evidence="14">
    <location>
        <begin position="219"/>
        <end position="238"/>
    </location>
</feature>
<evidence type="ECO:0000256" key="8">
    <source>
        <dbReference type="ARBA" id="ARBA00022692"/>
    </source>
</evidence>
<evidence type="ECO:0000256" key="4">
    <source>
        <dbReference type="ARBA" id="ARBA00012037"/>
    </source>
</evidence>
<gene>
    <name evidence="17" type="ORF">GV789_27325</name>
</gene>
<feature type="transmembrane region" description="Helical" evidence="14">
    <location>
        <begin position="171"/>
        <end position="189"/>
    </location>
</feature>
<dbReference type="UniPathway" id="UPA00963"/>
<evidence type="ECO:0000256" key="5">
    <source>
        <dbReference type="ARBA" id="ARBA00020482"/>
    </source>
</evidence>
<dbReference type="RefSeq" id="WP_163830311.1">
    <property type="nucleotide sequence ID" value="NZ_JAAGUZ010000124.1"/>
</dbReference>
<evidence type="ECO:0000256" key="14">
    <source>
        <dbReference type="SAM" id="Phobius"/>
    </source>
</evidence>
<feature type="transmembrane region" description="Helical" evidence="14">
    <location>
        <begin position="434"/>
        <end position="458"/>
    </location>
</feature>
<feature type="compositionally biased region" description="Low complexity" evidence="13">
    <location>
        <begin position="306"/>
        <end position="328"/>
    </location>
</feature>
<evidence type="ECO:0000256" key="1">
    <source>
        <dbReference type="ARBA" id="ARBA00004651"/>
    </source>
</evidence>
<evidence type="ECO:0000313" key="17">
    <source>
        <dbReference type="EMBL" id="NEW48107.1"/>
    </source>
</evidence>
<comment type="similarity">
    <text evidence="3">Belongs to the glycosyltransferase 85 family.</text>
</comment>
<evidence type="ECO:0000259" key="16">
    <source>
        <dbReference type="Pfam" id="PF12250"/>
    </source>
</evidence>
<evidence type="ECO:0000256" key="12">
    <source>
        <dbReference type="ARBA" id="ARBA00034030"/>
    </source>
</evidence>
<feature type="transmembrane region" description="Helical" evidence="14">
    <location>
        <begin position="401"/>
        <end position="422"/>
    </location>
</feature>
<feature type="transmembrane region" description="Helical" evidence="14">
    <location>
        <begin position="355"/>
        <end position="375"/>
    </location>
</feature>
<comment type="subcellular location">
    <subcellularLocation>
        <location evidence="1">Cell membrane</location>
        <topology evidence="1">Multi-pass membrane protein</topology>
    </subcellularLocation>
</comment>
<keyword evidence="10 14" id="KW-0472">Membrane</keyword>
<dbReference type="InterPro" id="IPR020959">
    <property type="entry name" value="ArabinofuranosylTrfase_AftA_C"/>
</dbReference>
<dbReference type="Pfam" id="PF12250">
    <property type="entry name" value="AftA_N"/>
    <property type="match status" value="1"/>
</dbReference>
<evidence type="ECO:0000256" key="13">
    <source>
        <dbReference type="SAM" id="MobiDB-lite"/>
    </source>
</evidence>
<feature type="domain" description="Arabinofuranosyltransferase AftA C-terminal" evidence="15">
    <location>
        <begin position="514"/>
        <end position="684"/>
    </location>
</feature>
<keyword evidence="9 14" id="KW-1133">Transmembrane helix</keyword>
<keyword evidence="7 17" id="KW-0808">Transferase</keyword>
<evidence type="ECO:0000256" key="7">
    <source>
        <dbReference type="ARBA" id="ARBA00022679"/>
    </source>
</evidence>
<feature type="transmembrane region" description="Helical" evidence="14">
    <location>
        <begin position="250"/>
        <end position="268"/>
    </location>
</feature>
<evidence type="ECO:0000256" key="9">
    <source>
        <dbReference type="ARBA" id="ARBA00022989"/>
    </source>
</evidence>
<evidence type="ECO:0000256" key="11">
    <source>
        <dbReference type="ARBA" id="ARBA00033184"/>
    </source>
</evidence>
<dbReference type="AlphaFoldDB" id="A0A6P1DC84"/>
<dbReference type="GO" id="GO:0005886">
    <property type="term" value="C:plasma membrane"/>
    <property type="evidence" value="ECO:0007669"/>
    <property type="project" value="UniProtKB-SubCell"/>
</dbReference>
<dbReference type="InterPro" id="IPR020963">
    <property type="entry name" value="ArabinofuranosylTrfase_AftA_N"/>
</dbReference>
<evidence type="ECO:0000313" key="18">
    <source>
        <dbReference type="Proteomes" id="UP000468928"/>
    </source>
</evidence>
<comment type="catalytic activity">
    <reaction evidence="12">
        <text>Adds an alpha-D-arabinofuranosyl group from trans,octacis-decaprenylphospho-beta-D-arabinofuranose at the 5-O-position of the eighth, tenth and twelfth galactofuranose unit of the galactofuranan chain of [beta-D-galactofuranosyl-(1-&gt;5)-beta-D-galactofuranosyl-(1-&gt;6)]14-beta-D-galactofuranosyl-(1-&gt;5)-beta-D-galactofuranosyl-(1-&gt;4)-alpha-L-rhamnopyranosyl-(1-&gt;3)-N-acetyl-alpha-D-glucosaminyl-diphospho-trans,octacis-decaprenol.</text>
        <dbReference type="EC" id="2.4.2.46"/>
    </reaction>
</comment>
<dbReference type="Proteomes" id="UP000468928">
    <property type="component" value="Unassembled WGS sequence"/>
</dbReference>
<dbReference type="GO" id="GO:0044038">
    <property type="term" value="P:cell wall macromolecule biosynthetic process"/>
    <property type="evidence" value="ECO:0007669"/>
    <property type="project" value="InterPro"/>
</dbReference>
<feature type="transmembrane region" description="Helical" evidence="14">
    <location>
        <begin position="494"/>
        <end position="511"/>
    </location>
</feature>
<keyword evidence="6" id="KW-1003">Cell membrane</keyword>
<dbReference type="EC" id="2.4.2.46" evidence="4"/>
<evidence type="ECO:0000256" key="6">
    <source>
        <dbReference type="ARBA" id="ARBA00022475"/>
    </source>
</evidence>
<feature type="transmembrane region" description="Helical" evidence="14">
    <location>
        <begin position="20"/>
        <end position="42"/>
    </location>
</feature>
<organism evidence="17 18">
    <name type="scientific">Nocardia cyriacigeorgica</name>
    <dbReference type="NCBI Taxonomy" id="135487"/>
    <lineage>
        <taxon>Bacteria</taxon>
        <taxon>Bacillati</taxon>
        <taxon>Actinomycetota</taxon>
        <taxon>Actinomycetes</taxon>
        <taxon>Mycobacteriales</taxon>
        <taxon>Nocardiaceae</taxon>
        <taxon>Nocardia</taxon>
    </lineage>
</organism>
<dbReference type="GO" id="GO:0045227">
    <property type="term" value="P:capsule polysaccharide biosynthetic process"/>
    <property type="evidence" value="ECO:0007669"/>
    <property type="project" value="UniProtKB-UniPathway"/>
</dbReference>
<feature type="transmembrane region" description="Helical" evidence="14">
    <location>
        <begin position="464"/>
        <end position="482"/>
    </location>
</feature>
<protein>
    <recommendedName>
        <fullName evidence="5">Galactan 5-O-arabinofuranosyltransferase</fullName>
        <ecNumber evidence="4">2.4.2.46</ecNumber>
    </recommendedName>
    <alternativeName>
        <fullName evidence="11">Arabinofuranosyltransferase AftA</fullName>
    </alternativeName>
</protein>
<comment type="pathway">
    <text evidence="2">Cell wall biogenesis; cell wall polysaccharide biosynthesis.</text>
</comment>
<proteinExistence type="inferred from homology"/>
<name>A0A6P1DC84_9NOCA</name>
<sequence>MTTEDEVRSGQLVRRIGGGLGQAVLATVVAGVVAAAGLYAFSLVQWPAFNSSHVTRALTTVGQVAAAALLVASIVLLRRKTKLWLAKLLSWAGISAFVTVTLGMPLAATKLYLFGVSVDQEFRTEYLTRLTDSAALRDMTYADLPPFYPAGWFWIGGRVANVLGMDGWEVFKPYAIASIAVAAVIALVLWSELIRADWAVGVAAAVAAVGVTFASPEAYGAVIAILLPPVLVLAWGALHRPDDQRGTAGGWGAVIGTGVFLGVAATFYTLYLAFAAFAVTLMALIAAGYAVWARRAADRSRRRSAAARGATSTQTTTTTQGTYDTADSPTTGTRDAVDANRGGAWRAAIPPLTRLVVIAVIAGLIALTVYLPFLLELLGGTWPSGGTAFHYLPEAGAELPFPMVEFSLIGGFCLVGTIWLVLRAGSSRRAQALGIGVVAVYLWSLLSMLATVAGTTLLSFRLEPILYVLLAAAGAFGFVEGARAAYQAFNEPERFRIVVVAVALVGALAFTQDIPRVLTPEITTAYTDTDGDGVRADQRDPSAVHYYREIDAALTEQTGRPRSETVLLTADTTFLAYYPYFGFQGLTSHYANPLAEFPERAGAIEQWSELETPQELLDAMAAAPWRAPDAFLFRRSGEDLTLRLAEDVYPNDPNVRRYTVAFPSALFDDPRFTSTDIGPFTLVTVGR</sequence>
<dbReference type="EMBL" id="JAAGUZ010000124">
    <property type="protein sequence ID" value="NEW48107.1"/>
    <property type="molecule type" value="Genomic_DNA"/>
</dbReference>
<feature type="region of interest" description="Disordered" evidence="13">
    <location>
        <begin position="303"/>
        <end position="337"/>
    </location>
</feature>
<feature type="transmembrane region" description="Helical" evidence="14">
    <location>
        <begin position="274"/>
        <end position="293"/>
    </location>
</feature>
<evidence type="ECO:0000256" key="3">
    <source>
        <dbReference type="ARBA" id="ARBA00009655"/>
    </source>
</evidence>
<feature type="domain" description="Arabinofuranosyltransferase AftA N-terminal" evidence="16">
    <location>
        <begin position="23"/>
        <end position="506"/>
    </location>
</feature>
<evidence type="ECO:0000256" key="2">
    <source>
        <dbReference type="ARBA" id="ARBA00004776"/>
    </source>
</evidence>
<evidence type="ECO:0000259" key="15">
    <source>
        <dbReference type="Pfam" id="PF12249"/>
    </source>
</evidence>
<accession>A0A6P1DC84</accession>
<feature type="transmembrane region" description="Helical" evidence="14">
    <location>
        <begin position="54"/>
        <end position="76"/>
    </location>
</feature>
<dbReference type="Pfam" id="PF12249">
    <property type="entry name" value="AftA_C"/>
    <property type="match status" value="1"/>
</dbReference>
<comment type="caution">
    <text evidence="17">The sequence shown here is derived from an EMBL/GenBank/DDBJ whole genome shotgun (WGS) entry which is preliminary data.</text>
</comment>
<evidence type="ECO:0000256" key="10">
    <source>
        <dbReference type="ARBA" id="ARBA00023136"/>
    </source>
</evidence>
<dbReference type="GO" id="GO:0016757">
    <property type="term" value="F:glycosyltransferase activity"/>
    <property type="evidence" value="ECO:0007669"/>
    <property type="project" value="InterPro"/>
</dbReference>
<reference evidence="17 18" key="1">
    <citation type="submission" date="2020-01" db="EMBL/GenBank/DDBJ databases">
        <title>Genetics and antimicrobial susceptibilities of Nocardia species isolated from the soil; a comparison with species isolated from humans.</title>
        <authorList>
            <person name="Carrasco G."/>
            <person name="Monzon S."/>
            <person name="Sansegundo M."/>
            <person name="Garcia E."/>
            <person name="Garrido N."/>
            <person name="Medina M.J."/>
            <person name="Villalon P."/>
            <person name="Ramirez-Arocha A.C."/>
            <person name="Jimenez P."/>
            <person name="Cuesta I."/>
            <person name="Valdezate S."/>
        </authorList>
    </citation>
    <scope>NUCLEOTIDE SEQUENCE [LARGE SCALE GENOMIC DNA]</scope>
    <source>
        <strain evidence="17 18">CNM20110639</strain>
    </source>
</reference>